<accession>A0AC54ZAC1</accession>
<keyword evidence="1" id="KW-1185">Reference proteome</keyword>
<protein>
    <submittedName>
        <fullName evidence="2">KATNB1-like protein 1</fullName>
    </submittedName>
</protein>
<organism evidence="1 2">
    <name type="scientific">Orycteropus afer afer</name>
    <dbReference type="NCBI Taxonomy" id="1230840"/>
    <lineage>
        <taxon>Eukaryota</taxon>
        <taxon>Metazoa</taxon>
        <taxon>Chordata</taxon>
        <taxon>Craniata</taxon>
        <taxon>Vertebrata</taxon>
        <taxon>Euteleostomi</taxon>
        <taxon>Mammalia</taxon>
        <taxon>Eutheria</taxon>
        <taxon>Afrotheria</taxon>
        <taxon>Tubulidentata</taxon>
        <taxon>Orycteropodidae</taxon>
        <taxon>Orycteropus</taxon>
    </lineage>
</organism>
<gene>
    <name evidence="2" type="primary">KATNBL1</name>
</gene>
<evidence type="ECO:0000313" key="1">
    <source>
        <dbReference type="Proteomes" id="UP000694850"/>
    </source>
</evidence>
<evidence type="ECO:0000313" key="2">
    <source>
        <dbReference type="RefSeq" id="XP_042636831.1"/>
    </source>
</evidence>
<reference evidence="2" key="1">
    <citation type="submission" date="2025-08" db="UniProtKB">
        <authorList>
            <consortium name="RefSeq"/>
        </authorList>
    </citation>
    <scope>IDENTIFICATION</scope>
</reference>
<sequence length="478" mass="53725">MASETHNVKKRNFSNNIEDQSIDLPRKRNSNFTNKNMKEVKKSPKQLAAYINRTVGQAVKSPDKLRKVIYCRKKVHRPFPNPYYRKKQSPRSGGCVMANKENELACAGHLSEKLRHDSRTYLINSSDSGSSQTEGPSSKYSGFFSEVSQDHETMAQVLFSRNLRLNVALTFWRKRSISELVAYLVRIEDLGVVVDCLPVLTNSLQEEKQYISLGCCVDLLPLVKSLLKSKFEEYVIVGLNWLQAVIKRWWSELSSKTEIMNDGNIQILKQQLNGLWEQENHLTLVPGYTGSIAKHSHSFLQESNLVLEMEKLMVNGNKDSASGLEMQVLSRGSNQNEPSKALDETLDRSAYNGNTASNLGHVRVTWGACKHVNTEGPAPDPLNQNLRAWGLASDVYRSLTSSPHYKSSSDVFLTPVTSLVSVAAKETHFTTFTVRVPPCSSTAQSPQTAFDRGRTSARQYFRLANRLPFSLESSLDQN</sequence>
<dbReference type="RefSeq" id="XP_042636831.1">
    <property type="nucleotide sequence ID" value="XM_042780897.1"/>
</dbReference>
<name>A0AC54ZAC1_ORYAF</name>
<proteinExistence type="predicted"/>
<dbReference type="Proteomes" id="UP000694850">
    <property type="component" value="Unplaced"/>
</dbReference>